<evidence type="ECO:0000313" key="1">
    <source>
        <dbReference type="EMBL" id="CAL1413534.1"/>
    </source>
</evidence>
<keyword evidence="2" id="KW-1185">Reference proteome</keyword>
<name>A0AAV2GS50_9ROSI</name>
<reference evidence="1 2" key="1">
    <citation type="submission" date="2024-04" db="EMBL/GenBank/DDBJ databases">
        <authorList>
            <person name="Fracassetti M."/>
        </authorList>
    </citation>
    <scope>NUCLEOTIDE SEQUENCE [LARGE SCALE GENOMIC DNA]</scope>
</reference>
<dbReference type="EMBL" id="OZ034822">
    <property type="protein sequence ID" value="CAL1413534.1"/>
    <property type="molecule type" value="Genomic_DNA"/>
</dbReference>
<dbReference type="PANTHER" id="PTHR11439:SF511">
    <property type="match status" value="1"/>
</dbReference>
<protein>
    <recommendedName>
        <fullName evidence="3">Secreted protein</fullName>
    </recommendedName>
</protein>
<accession>A0AAV2GS50</accession>
<evidence type="ECO:0008006" key="3">
    <source>
        <dbReference type="Google" id="ProtNLM"/>
    </source>
</evidence>
<dbReference type="CDD" id="cd09272">
    <property type="entry name" value="RNase_HI_RT_Ty1"/>
    <property type="match status" value="1"/>
</dbReference>
<dbReference type="Proteomes" id="UP001497516">
    <property type="component" value="Chromosome 9"/>
</dbReference>
<gene>
    <name evidence="1" type="ORF">LTRI10_LOCUS52758</name>
</gene>
<sequence length="83" mass="9079">MLRHVFFGISRPLLVEVKSSLCRGDLTLTAYCDADWGGCPTTCRSTLGYFITLGSSPVPCRTKKQTVVAHSSAEGQYCVLEFT</sequence>
<dbReference type="AlphaFoldDB" id="A0AAV2GS50"/>
<organism evidence="1 2">
    <name type="scientific">Linum trigynum</name>
    <dbReference type="NCBI Taxonomy" id="586398"/>
    <lineage>
        <taxon>Eukaryota</taxon>
        <taxon>Viridiplantae</taxon>
        <taxon>Streptophyta</taxon>
        <taxon>Embryophyta</taxon>
        <taxon>Tracheophyta</taxon>
        <taxon>Spermatophyta</taxon>
        <taxon>Magnoliopsida</taxon>
        <taxon>eudicotyledons</taxon>
        <taxon>Gunneridae</taxon>
        <taxon>Pentapetalae</taxon>
        <taxon>rosids</taxon>
        <taxon>fabids</taxon>
        <taxon>Malpighiales</taxon>
        <taxon>Linaceae</taxon>
        <taxon>Linum</taxon>
    </lineage>
</organism>
<evidence type="ECO:0000313" key="2">
    <source>
        <dbReference type="Proteomes" id="UP001497516"/>
    </source>
</evidence>
<proteinExistence type="predicted"/>
<dbReference type="PANTHER" id="PTHR11439">
    <property type="entry name" value="GAG-POL-RELATED RETROTRANSPOSON"/>
    <property type="match status" value="1"/>
</dbReference>